<keyword evidence="2" id="KW-1185">Reference proteome</keyword>
<dbReference type="AlphaFoldDB" id="A0AAD6JJC4"/>
<accession>A0AAD6JJC4</accession>
<protein>
    <submittedName>
        <fullName evidence="1">Uncharacterized protein</fullName>
    </submittedName>
</protein>
<organism evidence="1 2">
    <name type="scientific">Salix udensis</name>
    <dbReference type="NCBI Taxonomy" id="889485"/>
    <lineage>
        <taxon>Eukaryota</taxon>
        <taxon>Viridiplantae</taxon>
        <taxon>Streptophyta</taxon>
        <taxon>Embryophyta</taxon>
        <taxon>Tracheophyta</taxon>
        <taxon>Spermatophyta</taxon>
        <taxon>Magnoliopsida</taxon>
        <taxon>eudicotyledons</taxon>
        <taxon>Gunneridae</taxon>
        <taxon>Pentapetalae</taxon>
        <taxon>rosids</taxon>
        <taxon>fabids</taxon>
        <taxon>Malpighiales</taxon>
        <taxon>Salicaceae</taxon>
        <taxon>Saliceae</taxon>
        <taxon>Salix</taxon>
    </lineage>
</organism>
<sequence>MNSLQTVSMQTGEIATDFMPWTSIVVIIGSAFPCGDHHMIEPQSSFSTTCDSLGSVPMRYCLLLPCGIQFYPIEGALQVYFGHPYKSETILVHILYGMVKGSFPKQPRSSILCLRDRKFPFNHLCKVLAVFVMYSFKPVKEVQFKIFSILVVVQTMKTFVPFFCEVSKLRSTFSVLL</sequence>
<dbReference type="Proteomes" id="UP001162972">
    <property type="component" value="Chromosome 2"/>
</dbReference>
<gene>
    <name evidence="1" type="ORF">OIU84_013465</name>
</gene>
<dbReference type="EMBL" id="JAPFFJ010000017">
    <property type="protein sequence ID" value="KAJ6405502.1"/>
    <property type="molecule type" value="Genomic_DNA"/>
</dbReference>
<reference evidence="1 2" key="1">
    <citation type="journal article" date="2023" name="Int. J. Mol. Sci.">
        <title>De Novo Assembly and Annotation of 11 Diverse Shrub Willow (Salix) Genomes Reveals Novel Gene Organization in Sex-Linked Regions.</title>
        <authorList>
            <person name="Hyden B."/>
            <person name="Feng K."/>
            <person name="Yates T.B."/>
            <person name="Jawdy S."/>
            <person name="Cereghino C."/>
            <person name="Smart L.B."/>
            <person name="Muchero W."/>
        </authorList>
    </citation>
    <scope>NUCLEOTIDE SEQUENCE [LARGE SCALE GENOMIC DNA]</scope>
    <source>
        <tissue evidence="1">Shoot tip</tissue>
    </source>
</reference>
<evidence type="ECO:0000313" key="1">
    <source>
        <dbReference type="EMBL" id="KAJ6405502.1"/>
    </source>
</evidence>
<comment type="caution">
    <text evidence="1">The sequence shown here is derived from an EMBL/GenBank/DDBJ whole genome shotgun (WGS) entry which is preliminary data.</text>
</comment>
<proteinExistence type="predicted"/>
<evidence type="ECO:0000313" key="2">
    <source>
        <dbReference type="Proteomes" id="UP001162972"/>
    </source>
</evidence>
<name>A0AAD6JJC4_9ROSI</name>